<dbReference type="PANTHER" id="PTHR48090:SF7">
    <property type="entry name" value="RFBJ PROTEIN"/>
    <property type="match status" value="1"/>
</dbReference>
<comment type="caution">
    <text evidence="2">The sequence shown here is derived from an EMBL/GenBank/DDBJ whole genome shotgun (WGS) entry which is preliminary data.</text>
</comment>
<evidence type="ECO:0000313" key="3">
    <source>
        <dbReference type="Proteomes" id="UP000034207"/>
    </source>
</evidence>
<protein>
    <submittedName>
        <fullName evidence="2">Glycosyl transferase family 2</fullName>
    </submittedName>
</protein>
<dbReference type="Gene3D" id="3.90.550.10">
    <property type="entry name" value="Spore Coat Polysaccharide Biosynthesis Protein SpsA, Chain A"/>
    <property type="match status" value="1"/>
</dbReference>
<keyword evidence="2" id="KW-0808">Transferase</keyword>
<dbReference type="InterPro" id="IPR029044">
    <property type="entry name" value="Nucleotide-diphossugar_trans"/>
</dbReference>
<dbReference type="PANTHER" id="PTHR48090">
    <property type="entry name" value="UNDECAPRENYL-PHOSPHATE 4-DEOXY-4-FORMAMIDO-L-ARABINOSE TRANSFERASE-RELATED"/>
    <property type="match status" value="1"/>
</dbReference>
<evidence type="ECO:0000259" key="1">
    <source>
        <dbReference type="Pfam" id="PF00535"/>
    </source>
</evidence>
<organism evidence="2 3">
    <name type="scientific">candidate division CPR2 bacterium GW2011_GWC2_39_10</name>
    <dbReference type="NCBI Taxonomy" id="1618345"/>
    <lineage>
        <taxon>Bacteria</taxon>
        <taxon>Bacteria division CPR2</taxon>
    </lineage>
</organism>
<accession>A0A0G0PZF2</accession>
<dbReference type="SUPFAM" id="SSF53448">
    <property type="entry name" value="Nucleotide-diphospho-sugar transferases"/>
    <property type="match status" value="1"/>
</dbReference>
<dbReference type="InterPro" id="IPR050256">
    <property type="entry name" value="Glycosyltransferase_2"/>
</dbReference>
<proteinExistence type="predicted"/>
<dbReference type="GO" id="GO:0016740">
    <property type="term" value="F:transferase activity"/>
    <property type="evidence" value="ECO:0007669"/>
    <property type="project" value="UniProtKB-KW"/>
</dbReference>
<dbReference type="Proteomes" id="UP000034207">
    <property type="component" value="Unassembled WGS sequence"/>
</dbReference>
<dbReference type="EMBL" id="LBVV01000007">
    <property type="protein sequence ID" value="KKQ94796.1"/>
    <property type="molecule type" value="Genomic_DNA"/>
</dbReference>
<dbReference type="Pfam" id="PF00535">
    <property type="entry name" value="Glycos_transf_2"/>
    <property type="match status" value="1"/>
</dbReference>
<reference evidence="2 3" key="1">
    <citation type="journal article" date="2015" name="Nature">
        <title>rRNA introns, odd ribosomes, and small enigmatic genomes across a large radiation of phyla.</title>
        <authorList>
            <person name="Brown C.T."/>
            <person name="Hug L.A."/>
            <person name="Thomas B.C."/>
            <person name="Sharon I."/>
            <person name="Castelle C.J."/>
            <person name="Singh A."/>
            <person name="Wilkins M.J."/>
            <person name="Williams K.H."/>
            <person name="Banfield J.F."/>
        </authorList>
    </citation>
    <scope>NUCLEOTIDE SEQUENCE [LARGE SCALE GENOMIC DNA]</scope>
</reference>
<evidence type="ECO:0000313" key="2">
    <source>
        <dbReference type="EMBL" id="KKQ94796.1"/>
    </source>
</evidence>
<dbReference type="InterPro" id="IPR001173">
    <property type="entry name" value="Glyco_trans_2-like"/>
</dbReference>
<sequence>MKTVIVICAFNEPYISDVVKNLEYKWPIIVVDDGSKEEPVPDFRQENVHVARLKNNRGKGYAMKFGFKRVSEKYPMAEVVVFADADLINFKPKHVEAMLEALNSADMVGGRFKPYKLQDIFNFLIPFLSGQRAAKTVFWKGFFAKNTITDFGIETSINVYAKMNGCVVKNIILDGVSQHLKEKKYGFIYGIKKRLKMYKQIVRAIIYAKLKFKTNTRK</sequence>
<name>A0A0G0PZF2_UNCC2</name>
<gene>
    <name evidence="2" type="ORF">UT18_C0007G0052</name>
</gene>
<feature type="domain" description="Glycosyltransferase 2-like" evidence="1">
    <location>
        <begin position="5"/>
        <end position="119"/>
    </location>
</feature>
<dbReference type="AlphaFoldDB" id="A0A0G0PZF2"/>
<dbReference type="STRING" id="1618345.UT18_C0007G0052"/>